<proteinExistence type="predicted"/>
<feature type="signal peptide" evidence="1">
    <location>
        <begin position="1"/>
        <end position="18"/>
    </location>
</feature>
<dbReference type="Proteomes" id="UP001648503">
    <property type="component" value="Unassembled WGS sequence"/>
</dbReference>
<keyword evidence="1" id="KW-0732">Signal</keyword>
<name>A0ABQ8F3B6_9FUNG</name>
<accession>A0ABQ8F3B6</accession>
<protein>
    <submittedName>
        <fullName evidence="2">Uncharacterized protein</fullName>
    </submittedName>
</protein>
<keyword evidence="3" id="KW-1185">Reference proteome</keyword>
<organism evidence="2 3">
    <name type="scientific">Batrachochytrium salamandrivorans</name>
    <dbReference type="NCBI Taxonomy" id="1357716"/>
    <lineage>
        <taxon>Eukaryota</taxon>
        <taxon>Fungi</taxon>
        <taxon>Fungi incertae sedis</taxon>
        <taxon>Chytridiomycota</taxon>
        <taxon>Chytridiomycota incertae sedis</taxon>
        <taxon>Chytridiomycetes</taxon>
        <taxon>Rhizophydiales</taxon>
        <taxon>Rhizophydiales incertae sedis</taxon>
        <taxon>Batrachochytrium</taxon>
    </lineage>
</organism>
<gene>
    <name evidence="2" type="ORF">BASA50_008732</name>
</gene>
<feature type="chain" id="PRO_5045161401" evidence="1">
    <location>
        <begin position="19"/>
        <end position="256"/>
    </location>
</feature>
<sequence>MKLISFAIVSLLAITVSAQSLQGATSQDPLLSHQDSFQEKLDELTELYWTKNGLVTEIGELDTEKKKELKLRLKAEKLGNILKGKDINDPKRLILQEQFNDADTYWKEVRDALMVKFEKLKKATEERNIVEMRLITLREHNRKITEHNDNNANNQDQIVLVPGFYNKQILVEQFEEVCQYSKELLLGNKHLGYGIQEVGMTINNLKSPEEDELRKLYNDLFSYSQKLIKQVGFSTRHCRYLKKLRKNPSWQAGGIC</sequence>
<evidence type="ECO:0000256" key="1">
    <source>
        <dbReference type="SAM" id="SignalP"/>
    </source>
</evidence>
<evidence type="ECO:0000313" key="3">
    <source>
        <dbReference type="Proteomes" id="UP001648503"/>
    </source>
</evidence>
<comment type="caution">
    <text evidence="2">The sequence shown here is derived from an EMBL/GenBank/DDBJ whole genome shotgun (WGS) entry which is preliminary data.</text>
</comment>
<reference evidence="2 3" key="1">
    <citation type="submission" date="2021-02" db="EMBL/GenBank/DDBJ databases">
        <title>Variation within the Batrachochytrium salamandrivorans European outbreak.</title>
        <authorList>
            <person name="Kelly M."/>
            <person name="Pasmans F."/>
            <person name="Shea T.P."/>
            <person name="Munoz J.F."/>
            <person name="Carranza S."/>
            <person name="Cuomo C.A."/>
            <person name="Martel A."/>
        </authorList>
    </citation>
    <scope>NUCLEOTIDE SEQUENCE [LARGE SCALE GENOMIC DNA]</scope>
    <source>
        <strain evidence="2 3">AMFP18/2</strain>
    </source>
</reference>
<dbReference type="EMBL" id="JAFCIX010000410">
    <property type="protein sequence ID" value="KAH6591378.1"/>
    <property type="molecule type" value="Genomic_DNA"/>
</dbReference>
<evidence type="ECO:0000313" key="2">
    <source>
        <dbReference type="EMBL" id="KAH6591378.1"/>
    </source>
</evidence>